<dbReference type="PANTHER" id="PTHR43283">
    <property type="entry name" value="BETA-LACTAMASE-RELATED"/>
    <property type="match status" value="1"/>
</dbReference>
<protein>
    <recommendedName>
        <fullName evidence="1">Beta-lactamase-related domain-containing protein</fullName>
    </recommendedName>
</protein>
<evidence type="ECO:0000259" key="1">
    <source>
        <dbReference type="Pfam" id="PF00144"/>
    </source>
</evidence>
<feature type="domain" description="Beta-lactamase-related" evidence="1">
    <location>
        <begin position="33"/>
        <end position="265"/>
    </location>
</feature>
<sequence>MSVQEALSDVDTWPADAVAAGVLSDGATLTHGDTARMFPLASVSKLITAHSVLIAVEEGAFSLDGTVADINSEYDASVAGPADATVRDLLSHASGVGMQSRQREKPARSRRIYSSAGYEILADLVSATGIPFTDYTRAALCEPLGIPADTLDLSGSAGHGFRASLSALLTLAAEFLSPRLLSTQTWDGALSVQYKELDGIVPGYGRQHPCPWGLGAEVHGTKSPHWMGQTMPRDVTGHFGQSGTFLWFHRPTGRAAVVLTDHDFGPWAKERWDGFNDRLWNELQPSN</sequence>
<reference evidence="2 3" key="1">
    <citation type="journal article" date="2015" name="Int. J. Syst. Evol. Microbiol.">
        <title>Revisiting Corynebacterium glyciniphilum (ex Kubota et al., 1972) sp. nov., nom. rev., isolated from putrefied banana.</title>
        <authorList>
            <person name="Al-Dilaimi A."/>
            <person name="Bednarz H."/>
            <person name="Lomker A."/>
            <person name="Niehaus K."/>
            <person name="Kalinowski J."/>
            <person name="Ruckert C."/>
        </authorList>
    </citation>
    <scope>NUCLEOTIDE SEQUENCE [LARGE SCALE GENOMIC DNA]</scope>
    <source>
        <strain evidence="2">AJ 3170</strain>
    </source>
</reference>
<dbReference type="Gene3D" id="3.40.710.10">
    <property type="entry name" value="DD-peptidase/beta-lactamase superfamily"/>
    <property type="match status" value="1"/>
</dbReference>
<dbReference type="eggNOG" id="COG1680">
    <property type="taxonomic scope" value="Bacteria"/>
</dbReference>
<dbReference type="InterPro" id="IPR012338">
    <property type="entry name" value="Beta-lactam/transpept-like"/>
</dbReference>
<name>X5DUZ6_9CORY</name>
<evidence type="ECO:0000313" key="2">
    <source>
        <dbReference type="EMBL" id="AHW64472.1"/>
    </source>
</evidence>
<dbReference type="OrthoDB" id="3336932at2"/>
<gene>
    <name evidence="2" type="ORF">CGLY_10135</name>
</gene>
<dbReference type="RefSeq" id="WP_038549192.1">
    <property type="nucleotide sequence ID" value="NZ_CP006842.1"/>
</dbReference>
<keyword evidence="3" id="KW-1185">Reference proteome</keyword>
<dbReference type="EMBL" id="CP006842">
    <property type="protein sequence ID" value="AHW64472.1"/>
    <property type="molecule type" value="Genomic_DNA"/>
</dbReference>
<dbReference type="KEGG" id="cgy:CGLY_10135"/>
<accession>X5DUZ6</accession>
<dbReference type="HOGENOM" id="CLU_089324_0_0_11"/>
<dbReference type="InterPro" id="IPR001466">
    <property type="entry name" value="Beta-lactam-related"/>
</dbReference>
<dbReference type="PANTHER" id="PTHR43283:SF15">
    <property type="entry name" value="CONSERVED PROTEIN"/>
    <property type="match status" value="1"/>
</dbReference>
<dbReference type="SUPFAM" id="SSF56601">
    <property type="entry name" value="beta-lactamase/transpeptidase-like"/>
    <property type="match status" value="1"/>
</dbReference>
<dbReference type="AlphaFoldDB" id="X5DUZ6"/>
<dbReference type="Proteomes" id="UP000023703">
    <property type="component" value="Chromosome"/>
</dbReference>
<organism evidence="2 3">
    <name type="scientific">Corynebacterium glyciniphilum AJ 3170</name>
    <dbReference type="NCBI Taxonomy" id="1404245"/>
    <lineage>
        <taxon>Bacteria</taxon>
        <taxon>Bacillati</taxon>
        <taxon>Actinomycetota</taxon>
        <taxon>Actinomycetes</taxon>
        <taxon>Mycobacteriales</taxon>
        <taxon>Corynebacteriaceae</taxon>
        <taxon>Corynebacterium</taxon>
    </lineage>
</organism>
<dbReference type="InterPro" id="IPR050789">
    <property type="entry name" value="Diverse_Enzym_Activities"/>
</dbReference>
<dbReference type="Pfam" id="PF00144">
    <property type="entry name" value="Beta-lactamase"/>
    <property type="match status" value="1"/>
</dbReference>
<dbReference type="STRING" id="1404245.CGLY_10135"/>
<proteinExistence type="predicted"/>
<evidence type="ECO:0000313" key="3">
    <source>
        <dbReference type="Proteomes" id="UP000023703"/>
    </source>
</evidence>